<dbReference type="Pfam" id="PF18427">
    <property type="entry name" value="DDR_swiveling"/>
    <property type="match status" value="1"/>
</dbReference>
<dbReference type="InterPro" id="IPR012340">
    <property type="entry name" value="NA-bd_OB-fold"/>
</dbReference>
<keyword evidence="5" id="KW-1185">Reference proteome</keyword>
<dbReference type="EMBL" id="JAOSHN010000003">
    <property type="protein sequence ID" value="MCU7378344.1"/>
    <property type="molecule type" value="Genomic_DNA"/>
</dbReference>
<proteinExistence type="predicted"/>
<dbReference type="InterPro" id="IPR030994">
    <property type="entry name" value="DDR_dom"/>
</dbReference>
<evidence type="ECO:0000256" key="1">
    <source>
        <dbReference type="SAM" id="MobiDB-lite"/>
    </source>
</evidence>
<dbReference type="InterPro" id="IPR009191">
    <property type="entry name" value="DDRA"/>
</dbReference>
<feature type="region of interest" description="Disordered" evidence="1">
    <location>
        <begin position="608"/>
        <end position="629"/>
    </location>
</feature>
<protein>
    <submittedName>
        <fullName evidence="4">Diol dehydratase reactivase subunit alpha</fullName>
    </submittedName>
</protein>
<dbReference type="InterPro" id="IPR040916">
    <property type="entry name" value="DDR_swiveling"/>
</dbReference>
<organism evidence="4 5">
    <name type="scientific">Hominibacterium faecale</name>
    <dbReference type="NCBI Taxonomy" id="2839743"/>
    <lineage>
        <taxon>Bacteria</taxon>
        <taxon>Bacillati</taxon>
        <taxon>Bacillota</taxon>
        <taxon>Clostridia</taxon>
        <taxon>Peptostreptococcales</taxon>
        <taxon>Anaerovoracaceae</taxon>
        <taxon>Hominibacterium</taxon>
    </lineage>
</organism>
<comment type="caution">
    <text evidence="4">The sequence shown here is derived from an EMBL/GenBank/DDBJ whole genome shotgun (WGS) entry which is preliminary data.</text>
</comment>
<dbReference type="RefSeq" id="WP_253021276.1">
    <property type="nucleotide sequence ID" value="NZ_JAOSHN010000003.1"/>
</dbReference>
<dbReference type="InterPro" id="IPR028975">
    <property type="entry name" value="DDRA_swiveling_dom_sf"/>
</dbReference>
<dbReference type="Gene3D" id="2.40.50.140">
    <property type="entry name" value="Nucleic acid-binding proteins"/>
    <property type="match status" value="1"/>
</dbReference>
<dbReference type="SUPFAM" id="SSF82317">
    <property type="entry name" value="Swiveling domain of dehydratase reactivase alpha subunit"/>
    <property type="match status" value="1"/>
</dbReference>
<feature type="domain" description="Diol dehydratase reactivase ATPase-like" evidence="2">
    <location>
        <begin position="274"/>
        <end position="599"/>
    </location>
</feature>
<evidence type="ECO:0000259" key="2">
    <source>
        <dbReference type="Pfam" id="PF08841"/>
    </source>
</evidence>
<dbReference type="Proteomes" id="UP001065549">
    <property type="component" value="Unassembled WGS sequence"/>
</dbReference>
<evidence type="ECO:0000313" key="4">
    <source>
        <dbReference type="EMBL" id="MCU7378344.1"/>
    </source>
</evidence>
<dbReference type="AlphaFoldDB" id="A0A9J6QLI7"/>
<feature type="domain" description="DD-reactivating factor swiveling" evidence="3">
    <location>
        <begin position="92"/>
        <end position="253"/>
    </location>
</feature>
<dbReference type="NCBIfam" id="TIGR04491">
    <property type="entry name" value="reactive_PduG"/>
    <property type="match status" value="1"/>
</dbReference>
<accession>A0A9J6QLI7</accession>
<dbReference type="InterPro" id="IPR043129">
    <property type="entry name" value="ATPase_NBD"/>
</dbReference>
<reference evidence="4" key="1">
    <citation type="submission" date="2022-09" db="EMBL/GenBank/DDBJ databases">
        <title>Culturomic study of gut microbiota in children with autism spectrum disorder.</title>
        <authorList>
            <person name="Efimov B.A."/>
            <person name="Chaplin A.V."/>
            <person name="Sokolova S.R."/>
            <person name="Pikina A.P."/>
            <person name="Korzhanova M."/>
            <person name="Belova V."/>
            <person name="Korostin D."/>
        </authorList>
    </citation>
    <scope>NUCLEOTIDE SEQUENCE</scope>
    <source>
        <strain evidence="4">ASD5510</strain>
    </source>
</reference>
<dbReference type="SUPFAM" id="SSF53067">
    <property type="entry name" value="Actin-like ATPase domain"/>
    <property type="match status" value="2"/>
</dbReference>
<dbReference type="Gene3D" id="3.30.420.40">
    <property type="match status" value="2"/>
</dbReference>
<gene>
    <name evidence="4" type="ORF">OBO34_08240</name>
</gene>
<sequence>MTYVAGIDIGNATTETALGKIQDGRLLRCTSGITKTTGIKGTKDNLYGMINSLKEACADMDIPLSSLDLIRINEATPVIGDFAMETITQTVITESAMIGHNPDTPGGLGLGIGYTVFLEDLPAADKQKPHIVIISEEHDFITAAREVNLAIEDGYSIKGLIVQNDDGVLICNRLSETLPIVDEVSLIDKVPVDYLCAVEVARPGASIDFLTNPYGIATAFSLSSAETKHVIHIAKALIGNRSAVVIKTPSGSIHERIIPAGEIIIDGQRQQYRVNVDDGAQKIMDQVKRAGSIRDVHGSSGTNVGGMLESVRKKMAQVTDTPEDSIFIQDLMAVDTLVPQNVIGSLANEFYMEKSVGIAAMVKTQKLHMQHLAALLEETVGCPTEIGGVEGDMAVLGTLTTPGSGTPILVVDIGAGSTDSCYLHSDGRKKTIHLAGAGNMVTELIQAELGLSSREEAEAIKKYPLARAESLFHLRHEDGSVEFFKEPLHSDFFAKLLSIQPDGYLPINTRHSLEKVRSVRREIKRKVLVNNVLRALLKVSATGTLHEFEHVVLVGGSSLDFELPNMLTDVLAYYGITSGKGNIRGCMGPRNAVASGLLYAFLQKEEAFDRKSSPQPDGAAKAQKGGGHE</sequence>
<name>A0A9J6QLI7_9FIRM</name>
<dbReference type="Gene3D" id="3.90.470.30">
    <property type="match status" value="1"/>
</dbReference>
<dbReference type="Gene3D" id="3.50.30.70">
    <property type="entry name" value="Swiveling domain of dehydratase reactivase alpha subunit"/>
    <property type="match status" value="1"/>
</dbReference>
<evidence type="ECO:0000259" key="3">
    <source>
        <dbReference type="Pfam" id="PF18427"/>
    </source>
</evidence>
<evidence type="ECO:0000313" key="5">
    <source>
        <dbReference type="Proteomes" id="UP001065549"/>
    </source>
</evidence>
<dbReference type="Pfam" id="PF08841">
    <property type="entry name" value="DDR"/>
    <property type="match status" value="1"/>
</dbReference>